<feature type="compositionally biased region" description="Basic and acidic residues" evidence="1">
    <location>
        <begin position="416"/>
        <end position="426"/>
    </location>
</feature>
<organism evidence="3 4">
    <name type="scientific">Jimgerdemannia flammicorona</name>
    <dbReference type="NCBI Taxonomy" id="994334"/>
    <lineage>
        <taxon>Eukaryota</taxon>
        <taxon>Fungi</taxon>
        <taxon>Fungi incertae sedis</taxon>
        <taxon>Mucoromycota</taxon>
        <taxon>Mucoromycotina</taxon>
        <taxon>Endogonomycetes</taxon>
        <taxon>Endogonales</taxon>
        <taxon>Endogonaceae</taxon>
        <taxon>Jimgerdemannia</taxon>
    </lineage>
</organism>
<name>A0A433Q703_9FUNG</name>
<dbReference type="InterPro" id="IPR035899">
    <property type="entry name" value="DBL_dom_sf"/>
</dbReference>
<dbReference type="GO" id="GO:0005085">
    <property type="term" value="F:guanyl-nucleotide exchange factor activity"/>
    <property type="evidence" value="ECO:0007669"/>
    <property type="project" value="InterPro"/>
</dbReference>
<dbReference type="GO" id="GO:0005737">
    <property type="term" value="C:cytoplasm"/>
    <property type="evidence" value="ECO:0007669"/>
    <property type="project" value="TreeGrafter"/>
</dbReference>
<dbReference type="SMART" id="SM00325">
    <property type="entry name" value="RhoGEF"/>
    <property type="match status" value="1"/>
</dbReference>
<evidence type="ECO:0000313" key="3">
    <source>
        <dbReference type="EMBL" id="RUS25531.1"/>
    </source>
</evidence>
<dbReference type="EMBL" id="RBNJ01012730">
    <property type="protein sequence ID" value="RUS25531.1"/>
    <property type="molecule type" value="Genomic_DNA"/>
</dbReference>
<protein>
    <recommendedName>
        <fullName evidence="2">DH domain-containing protein</fullName>
    </recommendedName>
</protein>
<dbReference type="PANTHER" id="PTHR12673">
    <property type="entry name" value="FACIOGENITAL DYSPLASIA PROTEIN"/>
    <property type="match status" value="1"/>
</dbReference>
<dbReference type="InterPro" id="IPR051092">
    <property type="entry name" value="FYVE_RhoGEF_PH"/>
</dbReference>
<feature type="region of interest" description="Disordered" evidence="1">
    <location>
        <begin position="404"/>
        <end position="447"/>
    </location>
</feature>
<gene>
    <name evidence="3" type="ORF">BC938DRAFT_472023</name>
</gene>
<evidence type="ECO:0000313" key="4">
    <source>
        <dbReference type="Proteomes" id="UP000274822"/>
    </source>
</evidence>
<dbReference type="InterPro" id="IPR000219">
    <property type="entry name" value="DH_dom"/>
</dbReference>
<dbReference type="AlphaFoldDB" id="A0A433Q703"/>
<dbReference type="PANTHER" id="PTHR12673:SF159">
    <property type="entry name" value="LD03170P"/>
    <property type="match status" value="1"/>
</dbReference>
<evidence type="ECO:0000256" key="1">
    <source>
        <dbReference type="SAM" id="MobiDB-lite"/>
    </source>
</evidence>
<feature type="domain" description="DH" evidence="2">
    <location>
        <begin position="520"/>
        <end position="708"/>
    </location>
</feature>
<proteinExistence type="predicted"/>
<dbReference type="SUPFAM" id="SSF48065">
    <property type="entry name" value="DBL homology domain (DH-domain)"/>
    <property type="match status" value="1"/>
</dbReference>
<dbReference type="Pfam" id="PF00621">
    <property type="entry name" value="RhoGEF"/>
    <property type="match status" value="1"/>
</dbReference>
<accession>A0A433Q703</accession>
<reference evidence="3 4" key="1">
    <citation type="journal article" date="2018" name="New Phytol.">
        <title>Phylogenomics of Endogonaceae and evolution of mycorrhizas within Mucoromycota.</title>
        <authorList>
            <person name="Chang Y."/>
            <person name="Desiro A."/>
            <person name="Na H."/>
            <person name="Sandor L."/>
            <person name="Lipzen A."/>
            <person name="Clum A."/>
            <person name="Barry K."/>
            <person name="Grigoriev I.V."/>
            <person name="Martin F.M."/>
            <person name="Stajich J.E."/>
            <person name="Smith M.E."/>
            <person name="Bonito G."/>
            <person name="Spatafora J.W."/>
        </authorList>
    </citation>
    <scope>NUCLEOTIDE SEQUENCE [LARGE SCALE GENOMIC DNA]</scope>
    <source>
        <strain evidence="3 4">AD002</strain>
    </source>
</reference>
<dbReference type="CDD" id="cd00160">
    <property type="entry name" value="RhoGEF"/>
    <property type="match status" value="1"/>
</dbReference>
<keyword evidence="4" id="KW-1185">Reference proteome</keyword>
<dbReference type="Proteomes" id="UP000274822">
    <property type="component" value="Unassembled WGS sequence"/>
</dbReference>
<dbReference type="PROSITE" id="PS50010">
    <property type="entry name" value="DH_2"/>
    <property type="match status" value="1"/>
</dbReference>
<dbReference type="Gene3D" id="1.20.900.10">
    <property type="entry name" value="Dbl homology (DH) domain"/>
    <property type="match status" value="1"/>
</dbReference>
<evidence type="ECO:0000259" key="2">
    <source>
        <dbReference type="PROSITE" id="PS50010"/>
    </source>
</evidence>
<sequence>MVSTLPQQLLSYLPLSATTPDKMYPLVQDTPSTQTSQPTLIHLINVSKNASADTKADSVCEVSAIVVSSNLDNCQPQASDSLSITYVRRSLSLPRPESAAPVSGDTVKSTPVLRADGGQIRVVRAQIEVSTLATIDSELPMDTYNSSLAPPEPYNRRKSIYEDLDVPLSPEPTPDPGAPVEESREWVLDCLHELDDEDELSVKVDTEMAEIKHNSSDFATQPDFSNMEPLRSTLRDHPITLSDLRHRAHAFDTLNGDYPESPTSRESYFSPTRHFLTVSIPPIAEDDICDVSSPNGSRNISPSTSVTDLSQTLSFKIKLSRIAQPLRRSLSINNFREKGDNSSFKNLFKKRSRADSTASSLRSFNECVSEYGGETASYLDRIKISRRMSSYSVFEPPNRLNFRRSGLSRSSTITDDGGRAGSHDGSEFGSEFGDATPPKGATDVQRSWSHGDVRNFRALFKKTAADVYRSNSYTPGLSQKEVKSIAMWKNAVKNPMTEPPSPSTETWMTSDEHFARSQQIRRFVVQEMYTTEMTYLEHLKIIQKMFMEPFIEAANTHNPLVNPADISVIFAYVSDLIDLSTKIAHRLQVVAQNWREEESRVGQIYTDFEDDFDIYIKFAINFRASQKAIKRANNNILYRKFIQDALRNKETNRLGLSDYMIIPIQRITRYRLLLRDLKKNTSMAHEDSNDIDFALKSMTGLALAMNDVQKFR</sequence>
<comment type="caution">
    <text evidence="3">The sequence shown here is derived from an EMBL/GenBank/DDBJ whole genome shotgun (WGS) entry which is preliminary data.</text>
</comment>